<feature type="transmembrane region" description="Helical" evidence="6">
    <location>
        <begin position="95"/>
        <end position="118"/>
    </location>
</feature>
<reference evidence="7 8" key="1">
    <citation type="submission" date="2022-04" db="EMBL/GenBank/DDBJ databases">
        <title>Streptomyces sp. nov. LCR6-01 isolated from Lichen of Dirinaria sp.</title>
        <authorList>
            <person name="Kanchanasin P."/>
            <person name="Tanasupawat S."/>
            <person name="Phongsopitanun W."/>
        </authorList>
    </citation>
    <scope>NUCLEOTIDE SEQUENCE [LARGE SCALE GENOMIC DNA]</scope>
    <source>
        <strain evidence="7 8">LCR6-01</strain>
    </source>
</reference>
<feature type="transmembrane region" description="Helical" evidence="6">
    <location>
        <begin position="395"/>
        <end position="415"/>
    </location>
</feature>
<feature type="transmembrane region" description="Helical" evidence="6">
    <location>
        <begin position="23"/>
        <end position="40"/>
    </location>
</feature>
<comment type="caution">
    <text evidence="7">The sequence shown here is derived from an EMBL/GenBank/DDBJ whole genome shotgun (WGS) entry which is preliminary data.</text>
</comment>
<dbReference type="Gene3D" id="1.20.1740.10">
    <property type="entry name" value="Amino acid/polyamine transporter I"/>
    <property type="match status" value="1"/>
</dbReference>
<evidence type="ECO:0000256" key="3">
    <source>
        <dbReference type="ARBA" id="ARBA00022692"/>
    </source>
</evidence>
<gene>
    <name evidence="7" type="ORF">M1O15_25670</name>
</gene>
<dbReference type="EMBL" id="JALPTH010000030">
    <property type="protein sequence ID" value="MCK8680721.1"/>
    <property type="molecule type" value="Genomic_DNA"/>
</dbReference>
<dbReference type="Proteomes" id="UP001522868">
    <property type="component" value="Unassembled WGS sequence"/>
</dbReference>
<feature type="transmembrane region" description="Helical" evidence="6">
    <location>
        <begin position="242"/>
        <end position="264"/>
    </location>
</feature>
<evidence type="ECO:0000313" key="8">
    <source>
        <dbReference type="Proteomes" id="UP001522868"/>
    </source>
</evidence>
<dbReference type="PANTHER" id="PTHR42770">
    <property type="entry name" value="AMINO ACID TRANSPORTER-RELATED"/>
    <property type="match status" value="1"/>
</dbReference>
<keyword evidence="8" id="KW-1185">Reference proteome</keyword>
<keyword evidence="5 6" id="KW-0472">Membrane</keyword>
<feature type="transmembrane region" description="Helical" evidence="6">
    <location>
        <begin position="421"/>
        <end position="438"/>
    </location>
</feature>
<dbReference type="Pfam" id="PF13520">
    <property type="entry name" value="AA_permease_2"/>
    <property type="match status" value="1"/>
</dbReference>
<feature type="transmembrane region" description="Helical" evidence="6">
    <location>
        <begin position="337"/>
        <end position="354"/>
    </location>
</feature>
<keyword evidence="4 6" id="KW-1133">Transmembrane helix</keyword>
<accession>A0ABT0IHD0</accession>
<feature type="transmembrane region" description="Helical" evidence="6">
    <location>
        <begin position="161"/>
        <end position="181"/>
    </location>
</feature>
<keyword evidence="2" id="KW-1003">Cell membrane</keyword>
<name>A0ABT0IHD0_9ACTN</name>
<protein>
    <submittedName>
        <fullName evidence="7">APC family permease</fullName>
    </submittedName>
</protein>
<sequence>MSTTAEPVDGGEPALKRAIGPKLLILFVIGDILGTGIYATTGSVAGKVGGALWLPFAIGFAVALLTAASYVELVGKYPKAAGAALYTQKAFEVPFLTFIIAFMVMCSGLSSASAAARAFSGDYLGEFTDAVPPTLIAVLFILALAALNLRGVSESVKANVVLTLVELTGLTIILVIGAYAVLSGEGEPSRLGDFQATGTGYALLTSVLGATALGFFAFVGFEDSVNMAEETQDPARTFPRAIFIGVGVTGTIYVLVALISSLLVDYRVLEGSSGPLLEVVKAGGLDFPPKLFALIALFAVTNSALINIMMASRLCYGMANERILPRAMGKVLPRRRTPVVGIVFVSLLAIGLVSTGEIEGLGDTTSFLLLCVFAVVNVAVLVLRKDRVEHHHFRTPTILPVLGAISALVLASPLADRSSDVYIRAAVLVALGVVLWAVNKLVLRARGEDTPASPAPRQ</sequence>
<proteinExistence type="predicted"/>
<evidence type="ECO:0000256" key="5">
    <source>
        <dbReference type="ARBA" id="ARBA00023136"/>
    </source>
</evidence>
<feature type="transmembrane region" description="Helical" evidence="6">
    <location>
        <begin position="130"/>
        <end position="149"/>
    </location>
</feature>
<evidence type="ECO:0000256" key="2">
    <source>
        <dbReference type="ARBA" id="ARBA00022475"/>
    </source>
</evidence>
<dbReference type="PIRSF" id="PIRSF006060">
    <property type="entry name" value="AA_transporter"/>
    <property type="match status" value="1"/>
</dbReference>
<dbReference type="InterPro" id="IPR050367">
    <property type="entry name" value="APC_superfamily"/>
</dbReference>
<feature type="transmembrane region" description="Helical" evidence="6">
    <location>
        <begin position="52"/>
        <end position="74"/>
    </location>
</feature>
<feature type="transmembrane region" description="Helical" evidence="6">
    <location>
        <begin position="291"/>
        <end position="316"/>
    </location>
</feature>
<comment type="subcellular location">
    <subcellularLocation>
        <location evidence="1">Cell membrane</location>
        <topology evidence="1">Multi-pass membrane protein</topology>
    </subcellularLocation>
</comment>
<dbReference type="InterPro" id="IPR002293">
    <property type="entry name" value="AA/rel_permease1"/>
</dbReference>
<dbReference type="PANTHER" id="PTHR42770:SF11">
    <property type="entry name" value="INNER MEMBRANE TRANSPORT PROTEIN YBAT"/>
    <property type="match status" value="1"/>
</dbReference>
<evidence type="ECO:0000313" key="7">
    <source>
        <dbReference type="EMBL" id="MCK8680721.1"/>
    </source>
</evidence>
<organism evidence="7 8">
    <name type="scientific">Streptomyces lichenis</name>
    <dbReference type="NCBI Taxonomy" id="2306967"/>
    <lineage>
        <taxon>Bacteria</taxon>
        <taxon>Bacillati</taxon>
        <taxon>Actinomycetota</taxon>
        <taxon>Actinomycetes</taxon>
        <taxon>Kitasatosporales</taxon>
        <taxon>Streptomycetaceae</taxon>
        <taxon>Streptomyces</taxon>
    </lineage>
</organism>
<evidence type="ECO:0000256" key="1">
    <source>
        <dbReference type="ARBA" id="ARBA00004651"/>
    </source>
</evidence>
<dbReference type="RefSeq" id="WP_248636549.1">
    <property type="nucleotide sequence ID" value="NZ_JALPTH010000030.1"/>
</dbReference>
<feature type="transmembrane region" description="Helical" evidence="6">
    <location>
        <begin position="366"/>
        <end position="383"/>
    </location>
</feature>
<keyword evidence="3 6" id="KW-0812">Transmembrane</keyword>
<feature type="transmembrane region" description="Helical" evidence="6">
    <location>
        <begin position="201"/>
        <end position="221"/>
    </location>
</feature>
<evidence type="ECO:0000256" key="4">
    <source>
        <dbReference type="ARBA" id="ARBA00022989"/>
    </source>
</evidence>
<evidence type="ECO:0000256" key="6">
    <source>
        <dbReference type="SAM" id="Phobius"/>
    </source>
</evidence>